<evidence type="ECO:0008006" key="3">
    <source>
        <dbReference type="Google" id="ProtNLM"/>
    </source>
</evidence>
<dbReference type="HOGENOM" id="CLU_138299_1_0_1"/>
<name>A0A0C9TL49_PAXIN</name>
<reference evidence="1 2" key="1">
    <citation type="submission" date="2014-06" db="EMBL/GenBank/DDBJ databases">
        <authorList>
            <consortium name="DOE Joint Genome Institute"/>
            <person name="Kuo A."/>
            <person name="Kohler A."/>
            <person name="Nagy L.G."/>
            <person name="Floudas D."/>
            <person name="Copeland A."/>
            <person name="Barry K.W."/>
            <person name="Cichocki N."/>
            <person name="Veneault-Fourrey C."/>
            <person name="LaButti K."/>
            <person name="Lindquist E.A."/>
            <person name="Lipzen A."/>
            <person name="Lundell T."/>
            <person name="Morin E."/>
            <person name="Murat C."/>
            <person name="Sun H."/>
            <person name="Tunlid A."/>
            <person name="Henrissat B."/>
            <person name="Grigoriev I.V."/>
            <person name="Hibbett D.S."/>
            <person name="Martin F."/>
            <person name="Nordberg H.P."/>
            <person name="Cantor M.N."/>
            <person name="Hua S.X."/>
        </authorList>
    </citation>
    <scope>NUCLEOTIDE SEQUENCE [LARGE SCALE GENOMIC DNA]</scope>
    <source>
        <strain evidence="1 2">ATCC 200175</strain>
    </source>
</reference>
<organism evidence="1 2">
    <name type="scientific">Paxillus involutus ATCC 200175</name>
    <dbReference type="NCBI Taxonomy" id="664439"/>
    <lineage>
        <taxon>Eukaryota</taxon>
        <taxon>Fungi</taxon>
        <taxon>Dikarya</taxon>
        <taxon>Basidiomycota</taxon>
        <taxon>Agaricomycotina</taxon>
        <taxon>Agaricomycetes</taxon>
        <taxon>Agaricomycetidae</taxon>
        <taxon>Boletales</taxon>
        <taxon>Paxilineae</taxon>
        <taxon>Paxillaceae</taxon>
        <taxon>Paxillus</taxon>
    </lineage>
</organism>
<dbReference type="Proteomes" id="UP000053647">
    <property type="component" value="Unassembled WGS sequence"/>
</dbReference>
<evidence type="ECO:0000313" key="2">
    <source>
        <dbReference type="Proteomes" id="UP000053647"/>
    </source>
</evidence>
<sequence length="129" mass="14979">RRAPNQRVAHAILQMSNPQAANSIVRDGVYVCKEKLHPTKDKCAPIRCVWCQHWDHIARNCKAQHDTCAICRHRHHTDNCSLYMTYHCVSCDIDNHSSNDPPTYKDRCVILNAKHPENSMPYFPTDEPW</sequence>
<feature type="non-terminal residue" evidence="1">
    <location>
        <position position="129"/>
    </location>
</feature>
<accession>A0A0C9TL49</accession>
<evidence type="ECO:0000313" key="1">
    <source>
        <dbReference type="EMBL" id="KIJ11393.1"/>
    </source>
</evidence>
<dbReference type="EMBL" id="KN819380">
    <property type="protein sequence ID" value="KIJ11393.1"/>
    <property type="molecule type" value="Genomic_DNA"/>
</dbReference>
<gene>
    <name evidence="1" type="ORF">PAXINDRAFT_54076</name>
</gene>
<protein>
    <recommendedName>
        <fullName evidence="3">CCHC-type domain-containing protein</fullName>
    </recommendedName>
</protein>
<dbReference type="OrthoDB" id="4230923at2759"/>
<proteinExistence type="predicted"/>
<reference evidence="2" key="2">
    <citation type="submission" date="2015-01" db="EMBL/GenBank/DDBJ databases">
        <title>Evolutionary Origins and Diversification of the Mycorrhizal Mutualists.</title>
        <authorList>
            <consortium name="DOE Joint Genome Institute"/>
            <consortium name="Mycorrhizal Genomics Consortium"/>
            <person name="Kohler A."/>
            <person name="Kuo A."/>
            <person name="Nagy L.G."/>
            <person name="Floudas D."/>
            <person name="Copeland A."/>
            <person name="Barry K.W."/>
            <person name="Cichocki N."/>
            <person name="Veneault-Fourrey C."/>
            <person name="LaButti K."/>
            <person name="Lindquist E.A."/>
            <person name="Lipzen A."/>
            <person name="Lundell T."/>
            <person name="Morin E."/>
            <person name="Murat C."/>
            <person name="Riley R."/>
            <person name="Ohm R."/>
            <person name="Sun H."/>
            <person name="Tunlid A."/>
            <person name="Henrissat B."/>
            <person name="Grigoriev I.V."/>
            <person name="Hibbett D.S."/>
            <person name="Martin F."/>
        </authorList>
    </citation>
    <scope>NUCLEOTIDE SEQUENCE [LARGE SCALE GENOMIC DNA]</scope>
    <source>
        <strain evidence="2">ATCC 200175</strain>
    </source>
</reference>
<feature type="non-terminal residue" evidence="1">
    <location>
        <position position="1"/>
    </location>
</feature>
<dbReference type="AlphaFoldDB" id="A0A0C9TL49"/>
<keyword evidence="2" id="KW-1185">Reference proteome</keyword>